<feature type="region of interest" description="Disordered" evidence="1">
    <location>
        <begin position="22"/>
        <end position="47"/>
    </location>
</feature>
<keyword evidence="5" id="KW-1185">Reference proteome</keyword>
<proteinExistence type="predicted"/>
<dbReference type="PANTHER" id="PTHR36129">
    <property type="entry name" value="ORGANIC SOLUTE TRANSPORTER SUBUNIT BETA-RELATED"/>
    <property type="match status" value="1"/>
</dbReference>
<dbReference type="InterPro" id="IPR029387">
    <property type="entry name" value="OSTbeta"/>
</dbReference>
<dbReference type="GO" id="GO:0046982">
    <property type="term" value="F:protein heterodimerization activity"/>
    <property type="evidence" value="ECO:0007669"/>
    <property type="project" value="InterPro"/>
</dbReference>
<dbReference type="InterPro" id="IPR052678">
    <property type="entry name" value="OST-beta_subunit"/>
</dbReference>
<dbReference type="GO" id="GO:0005886">
    <property type="term" value="C:plasma membrane"/>
    <property type="evidence" value="ECO:0007669"/>
    <property type="project" value="InterPro"/>
</dbReference>
<dbReference type="GO" id="GO:0022857">
    <property type="term" value="F:transmembrane transporter activity"/>
    <property type="evidence" value="ECO:0007669"/>
    <property type="project" value="InterPro"/>
</dbReference>
<keyword evidence="2" id="KW-0472">Membrane</keyword>
<feature type="region of interest" description="Disordered" evidence="1">
    <location>
        <begin position="198"/>
        <end position="227"/>
    </location>
</feature>
<keyword evidence="3" id="KW-0732">Signal</keyword>
<keyword evidence="2" id="KW-0812">Transmembrane</keyword>
<sequence length="322" mass="35451">MDPRTDTRFGVTLLLILIASQPGSSQGDEGQSSKGSPGPQNSERTPLVENVISHKDVEKLKWYYRTGDDVVWKYTILALAVLACVIGVLLLSNGILAQRKQKQLPSTPNSQTERMTMVDGSTDHTVPVLEDAEIPVSYEHSDTHHPPEVGACSPFVNVSQTSPKLCTSHTSPRVQADQGSPRLRPGEVLAVKLRNASLKRQQEKPRHPRFGGEQATPRRRKIEGKGDTAHGRGWCITSLHVWIVEGFRLDRTGVWQSAHARTHTVGVRTAQCRWHLWKEEGWHIFEPSCGKLLADCLAYVCPATSDGTILRACARAGGSAPH</sequence>
<dbReference type="Proteomes" id="UP000694388">
    <property type="component" value="Unplaced"/>
</dbReference>
<dbReference type="Pfam" id="PF15048">
    <property type="entry name" value="OSTbeta"/>
    <property type="match status" value="1"/>
</dbReference>
<dbReference type="Ensembl" id="ENSEBUT00000020939.1">
    <property type="protein sequence ID" value="ENSEBUP00000020363.1"/>
    <property type="gene ID" value="ENSEBUG00000012626.1"/>
</dbReference>
<reference evidence="4" key="1">
    <citation type="submission" date="2025-08" db="UniProtKB">
        <authorList>
            <consortium name="Ensembl"/>
        </authorList>
    </citation>
    <scope>IDENTIFICATION</scope>
</reference>
<name>A0A8C4QW00_EPTBU</name>
<evidence type="ECO:0000313" key="4">
    <source>
        <dbReference type="Ensembl" id="ENSEBUP00000020363.1"/>
    </source>
</evidence>
<evidence type="ECO:0000256" key="1">
    <source>
        <dbReference type="SAM" id="MobiDB-lite"/>
    </source>
</evidence>
<feature type="transmembrane region" description="Helical" evidence="2">
    <location>
        <begin position="71"/>
        <end position="92"/>
    </location>
</feature>
<evidence type="ECO:0000256" key="2">
    <source>
        <dbReference type="SAM" id="Phobius"/>
    </source>
</evidence>
<accession>A0A8C4QW00</accession>
<evidence type="ECO:0000256" key="3">
    <source>
        <dbReference type="SAM" id="SignalP"/>
    </source>
</evidence>
<dbReference type="GO" id="GO:0015721">
    <property type="term" value="P:bile acid and bile salt transport"/>
    <property type="evidence" value="ECO:0007669"/>
    <property type="project" value="InterPro"/>
</dbReference>
<feature type="signal peptide" evidence="3">
    <location>
        <begin position="1"/>
        <end position="27"/>
    </location>
</feature>
<feature type="chain" id="PRO_5034344671" evidence="3">
    <location>
        <begin position="28"/>
        <end position="322"/>
    </location>
</feature>
<keyword evidence="2" id="KW-1133">Transmembrane helix</keyword>
<dbReference type="AlphaFoldDB" id="A0A8C4QW00"/>
<organism evidence="4 5">
    <name type="scientific">Eptatretus burgeri</name>
    <name type="common">Inshore hagfish</name>
    <dbReference type="NCBI Taxonomy" id="7764"/>
    <lineage>
        <taxon>Eukaryota</taxon>
        <taxon>Metazoa</taxon>
        <taxon>Chordata</taxon>
        <taxon>Craniata</taxon>
        <taxon>Vertebrata</taxon>
        <taxon>Cyclostomata</taxon>
        <taxon>Myxini</taxon>
        <taxon>Myxiniformes</taxon>
        <taxon>Myxinidae</taxon>
        <taxon>Eptatretinae</taxon>
        <taxon>Eptatretus</taxon>
    </lineage>
</organism>
<reference evidence="4" key="2">
    <citation type="submission" date="2025-09" db="UniProtKB">
        <authorList>
            <consortium name="Ensembl"/>
        </authorList>
    </citation>
    <scope>IDENTIFICATION</scope>
</reference>
<feature type="compositionally biased region" description="Polar residues" evidence="1">
    <location>
        <begin position="22"/>
        <end position="44"/>
    </location>
</feature>
<dbReference type="PANTHER" id="PTHR36129:SF3">
    <property type="match status" value="1"/>
</dbReference>
<protein>
    <submittedName>
        <fullName evidence="4">Uncharacterized protein</fullName>
    </submittedName>
</protein>
<evidence type="ECO:0000313" key="5">
    <source>
        <dbReference type="Proteomes" id="UP000694388"/>
    </source>
</evidence>